<dbReference type="RefSeq" id="XP_051610816.1">
    <property type="nucleotide sequence ID" value="XM_051755161.1"/>
</dbReference>
<feature type="region of interest" description="Disordered" evidence="1">
    <location>
        <begin position="1"/>
        <end position="31"/>
    </location>
</feature>
<dbReference type="AlphaFoldDB" id="A0AAD5G0M4"/>
<dbReference type="Proteomes" id="UP001204833">
    <property type="component" value="Unassembled WGS sequence"/>
</dbReference>
<proteinExistence type="predicted"/>
<gene>
    <name evidence="2" type="ORF">KGF57_000669</name>
</gene>
<reference evidence="2 3" key="1">
    <citation type="journal article" date="2022" name="DNA Res.">
        <title>Genome analysis of five recently described species of the CUG-Ser clade uncovers Candida theae as a new hybrid lineage with pathogenic potential in the Candida parapsilosis species complex.</title>
        <authorList>
            <person name="Mixao V."/>
            <person name="Del Olmo V."/>
            <person name="Hegedusova E."/>
            <person name="Saus E."/>
            <person name="Pryszcz L."/>
            <person name="Cillingova A."/>
            <person name="Nosek J."/>
            <person name="Gabaldon T."/>
        </authorList>
    </citation>
    <scope>NUCLEOTIDE SEQUENCE [LARGE SCALE GENOMIC DNA]</scope>
    <source>
        <strain evidence="2 3">CBS 12239</strain>
    </source>
</reference>
<protein>
    <submittedName>
        <fullName evidence="2">Uncharacterized protein</fullName>
    </submittedName>
</protein>
<accession>A0AAD5G0M4</accession>
<organism evidence="2 3">
    <name type="scientific">Candida theae</name>
    <dbReference type="NCBI Taxonomy" id="1198502"/>
    <lineage>
        <taxon>Eukaryota</taxon>
        <taxon>Fungi</taxon>
        <taxon>Dikarya</taxon>
        <taxon>Ascomycota</taxon>
        <taxon>Saccharomycotina</taxon>
        <taxon>Pichiomycetes</taxon>
        <taxon>Debaryomycetaceae</taxon>
        <taxon>Candida/Lodderomyces clade</taxon>
        <taxon>Candida</taxon>
    </lineage>
</organism>
<feature type="non-terminal residue" evidence="2">
    <location>
        <position position="51"/>
    </location>
</feature>
<evidence type="ECO:0000256" key="1">
    <source>
        <dbReference type="SAM" id="MobiDB-lite"/>
    </source>
</evidence>
<evidence type="ECO:0000313" key="2">
    <source>
        <dbReference type="EMBL" id="KAI5966023.1"/>
    </source>
</evidence>
<sequence length="51" mass="5668">MQSSLNPVGHGSQPPHKVHEDCPEQSAGAQRIRQLPTRSTKIYFTLPTEIV</sequence>
<evidence type="ECO:0000313" key="3">
    <source>
        <dbReference type="Proteomes" id="UP001204833"/>
    </source>
</evidence>
<comment type="caution">
    <text evidence="2">The sequence shown here is derived from an EMBL/GenBank/DDBJ whole genome shotgun (WGS) entry which is preliminary data.</text>
</comment>
<dbReference type="EMBL" id="JAIHNG010000038">
    <property type="protein sequence ID" value="KAI5966023.1"/>
    <property type="molecule type" value="Genomic_DNA"/>
</dbReference>
<dbReference type="GeneID" id="76148728"/>
<name>A0AAD5G0M4_9ASCO</name>
<keyword evidence="3" id="KW-1185">Reference proteome</keyword>